<dbReference type="Proteomes" id="UP000030147">
    <property type="component" value="Unassembled WGS sequence"/>
</dbReference>
<evidence type="ECO:0008006" key="3">
    <source>
        <dbReference type="Google" id="ProtNLM"/>
    </source>
</evidence>
<dbReference type="EMBL" id="AVBF01000036">
    <property type="protein sequence ID" value="KGP72192.1"/>
    <property type="molecule type" value="Genomic_DNA"/>
</dbReference>
<sequence length="168" mass="19855">MNDQLVLTQLEEVRDVMDTSLRKISDFLNQYSIQQLLKEEGSHNKGYYALLLKSLRRLEVFCDEAYEKVQRLLNSQSFHRPAAEKTLYGIYHQCIMEFFSPKSDAWREDSRAAYTGKNAITYFHQPPYILRKLMNELEGGFQQIREALAFYEADYFNQKNDKNKRSSS</sequence>
<evidence type="ECO:0000313" key="2">
    <source>
        <dbReference type="Proteomes" id="UP000030147"/>
    </source>
</evidence>
<dbReference type="AlphaFoldDB" id="A0A0A2T8P4"/>
<dbReference type="eggNOG" id="ENOG5030A29">
    <property type="taxonomic scope" value="Bacteria"/>
</dbReference>
<reference evidence="1 2" key="1">
    <citation type="journal article" date="2015" name="Stand. Genomic Sci.">
        <title>High quality draft genome sequence of the moderately halophilic bacterium Pontibacillus yanchengensis Y32(T) and comparison among Pontibacillus genomes.</title>
        <authorList>
            <person name="Huang J."/>
            <person name="Qiao Z.X."/>
            <person name="Tang J.W."/>
            <person name="Wang G."/>
        </authorList>
    </citation>
    <scope>NUCLEOTIDE SEQUENCE [LARGE SCALE GENOMIC DNA]</scope>
    <source>
        <strain evidence="1 2">Y32</strain>
    </source>
</reference>
<dbReference type="InterPro" id="IPR025013">
    <property type="entry name" value="DUF3907"/>
</dbReference>
<proteinExistence type="predicted"/>
<keyword evidence="2" id="KW-1185">Reference proteome</keyword>
<organism evidence="1 2">
    <name type="scientific">Pontibacillus yanchengensis Y32</name>
    <dbReference type="NCBI Taxonomy" id="1385514"/>
    <lineage>
        <taxon>Bacteria</taxon>
        <taxon>Bacillati</taxon>
        <taxon>Bacillota</taxon>
        <taxon>Bacilli</taxon>
        <taxon>Bacillales</taxon>
        <taxon>Bacillaceae</taxon>
        <taxon>Pontibacillus</taxon>
    </lineage>
</organism>
<accession>A0A0A2T8P4</accession>
<dbReference type="STRING" id="1385514.N782_13795"/>
<protein>
    <recommendedName>
        <fullName evidence="3">DUF3907 domain-containing protein</fullName>
    </recommendedName>
</protein>
<name>A0A0A2T8P4_9BACI</name>
<comment type="caution">
    <text evidence="1">The sequence shown here is derived from an EMBL/GenBank/DDBJ whole genome shotgun (WGS) entry which is preliminary data.</text>
</comment>
<evidence type="ECO:0000313" key="1">
    <source>
        <dbReference type="EMBL" id="KGP72192.1"/>
    </source>
</evidence>
<dbReference type="OrthoDB" id="2691359at2"/>
<gene>
    <name evidence="1" type="ORF">N782_13795</name>
</gene>
<dbReference type="RefSeq" id="WP_036820804.1">
    <property type="nucleotide sequence ID" value="NZ_AVBF01000036.1"/>
</dbReference>
<dbReference type="Pfam" id="PF13047">
    <property type="entry name" value="DUF3907"/>
    <property type="match status" value="1"/>
</dbReference>